<name>A0A821KWC8_9NEOP</name>
<gene>
    <name evidence="2" type="ORF">PMACD_LOCUS38</name>
</gene>
<evidence type="ECO:0000313" key="2">
    <source>
        <dbReference type="EMBL" id="CAF4741492.1"/>
    </source>
</evidence>
<dbReference type="Proteomes" id="UP000663880">
    <property type="component" value="Unassembled WGS sequence"/>
</dbReference>
<feature type="compositionally biased region" description="Polar residues" evidence="1">
    <location>
        <begin position="99"/>
        <end position="109"/>
    </location>
</feature>
<feature type="compositionally biased region" description="Basic and acidic residues" evidence="1">
    <location>
        <begin position="117"/>
        <end position="131"/>
    </location>
</feature>
<feature type="compositionally biased region" description="Polar residues" evidence="1">
    <location>
        <begin position="44"/>
        <end position="56"/>
    </location>
</feature>
<evidence type="ECO:0000313" key="3">
    <source>
        <dbReference type="Proteomes" id="UP000663880"/>
    </source>
</evidence>
<dbReference type="AlphaFoldDB" id="A0A821KWC8"/>
<evidence type="ECO:0000256" key="1">
    <source>
        <dbReference type="SAM" id="MobiDB-lite"/>
    </source>
</evidence>
<keyword evidence="3" id="KW-1185">Reference proteome</keyword>
<organism evidence="2 3">
    <name type="scientific">Pieris macdunnoughi</name>
    <dbReference type="NCBI Taxonomy" id="345717"/>
    <lineage>
        <taxon>Eukaryota</taxon>
        <taxon>Metazoa</taxon>
        <taxon>Ecdysozoa</taxon>
        <taxon>Arthropoda</taxon>
        <taxon>Hexapoda</taxon>
        <taxon>Insecta</taxon>
        <taxon>Pterygota</taxon>
        <taxon>Neoptera</taxon>
        <taxon>Endopterygota</taxon>
        <taxon>Lepidoptera</taxon>
        <taxon>Glossata</taxon>
        <taxon>Ditrysia</taxon>
        <taxon>Papilionoidea</taxon>
        <taxon>Pieridae</taxon>
        <taxon>Pierinae</taxon>
        <taxon>Pieris</taxon>
    </lineage>
</organism>
<dbReference type="OrthoDB" id="6081971at2759"/>
<feature type="compositionally biased region" description="Polar residues" evidence="1">
    <location>
        <begin position="63"/>
        <end position="74"/>
    </location>
</feature>
<feature type="compositionally biased region" description="Low complexity" evidence="1">
    <location>
        <begin position="79"/>
        <end position="94"/>
    </location>
</feature>
<protein>
    <submittedName>
        <fullName evidence="2">Uncharacterized protein</fullName>
    </submittedName>
</protein>
<dbReference type="EMBL" id="CAJOBZ010000001">
    <property type="protein sequence ID" value="CAF4741492.1"/>
    <property type="molecule type" value="Genomic_DNA"/>
</dbReference>
<comment type="caution">
    <text evidence="2">The sequence shown here is derived from an EMBL/GenBank/DDBJ whole genome shotgun (WGS) entry which is preliminary data.</text>
</comment>
<accession>A0A821KWC8</accession>
<reference evidence="2" key="1">
    <citation type="submission" date="2021-02" db="EMBL/GenBank/DDBJ databases">
        <authorList>
            <person name="Steward A R."/>
        </authorList>
    </citation>
    <scope>NUCLEOTIDE SEQUENCE</scope>
</reference>
<proteinExistence type="predicted"/>
<sequence length="131" mass="14467">MATPNIKKQLRTSTGSSRKNISYAWALQLAFLDSFNVPRASFSNVSLDSTQLSPRTQIPALDSKNSQDMTSQYNPPRLPSSLSSSQVQPLAQALPPESPANTLTASTLRVSYRNKRQSSEIRRNEDDVGRV</sequence>
<feature type="region of interest" description="Disordered" evidence="1">
    <location>
        <begin position="44"/>
        <end position="131"/>
    </location>
</feature>